<feature type="domain" description="Cation efflux protein cytoplasmic" evidence="11">
    <location>
        <begin position="371"/>
        <end position="447"/>
    </location>
</feature>
<dbReference type="InterPro" id="IPR027469">
    <property type="entry name" value="Cation_efflux_TMD_sf"/>
</dbReference>
<evidence type="ECO:0000256" key="5">
    <source>
        <dbReference type="ARBA" id="ARBA00022833"/>
    </source>
</evidence>
<dbReference type="InterPro" id="IPR036837">
    <property type="entry name" value="Cation_efflux_CTD_sf"/>
</dbReference>
<dbReference type="OrthoDB" id="9944568at2759"/>
<dbReference type="Proteomes" id="UP000244855">
    <property type="component" value="Unassembled WGS sequence"/>
</dbReference>
<organism evidence="12 13">
    <name type="scientific">Periconia macrospinosa</name>
    <dbReference type="NCBI Taxonomy" id="97972"/>
    <lineage>
        <taxon>Eukaryota</taxon>
        <taxon>Fungi</taxon>
        <taxon>Dikarya</taxon>
        <taxon>Ascomycota</taxon>
        <taxon>Pezizomycotina</taxon>
        <taxon>Dothideomycetes</taxon>
        <taxon>Pleosporomycetidae</taxon>
        <taxon>Pleosporales</taxon>
        <taxon>Massarineae</taxon>
        <taxon>Periconiaceae</taxon>
        <taxon>Periconia</taxon>
    </lineage>
</organism>
<feature type="transmembrane region" description="Helical" evidence="9">
    <location>
        <begin position="12"/>
        <end position="34"/>
    </location>
</feature>
<sequence>MGLSKPTRIKILLAIDVVFFFVEIIVGYAVHSLALVADSFHMLNDVISLMVGLWAVKVANQNTNSKMYTYGWQRAETLGALINGVFLVALCLSIFLEAIQRFVEPQEVSNPKLILIVGCIGLLSNFIGLFLFHDHGHGGHSHGHSSDDHAAEEGLAHSVNVEDHTVADPNTPSKSRSTDDHAHRRSSSSKHIPKRHHRSRSRGYQTLDEVYVHPSSFRHSIIEAGRLEEQEDSGSDADNENGVEDADEPTERSSLLQKAKGADTSSPTSKKKRDCHTDHKHSKPKESSGGHGGHGHGHDLNMRGVFLHVLGDALGNVGVIASALIIWLTPFWWRFYSDPAISLIITVIILASAIPLCKAASRILLQAVPAGLSIDDIKNDITELDGIISCHHLHVWQLSDTKLVASLHVQVNIDFEDQGSARYMALAREIRQCLHEYGIHSSTIQPEFCLDASHDHSARNTDDSGTEDTAVGARASGQNSKTGSIRGDAEACLLECSDACGSSKQCCNPTAKGCASSK</sequence>
<dbReference type="EMBL" id="KZ805342">
    <property type="protein sequence ID" value="PVI02471.1"/>
    <property type="molecule type" value="Genomic_DNA"/>
</dbReference>
<feature type="region of interest" description="Disordered" evidence="8">
    <location>
        <begin position="227"/>
        <end position="295"/>
    </location>
</feature>
<dbReference type="InterPro" id="IPR058533">
    <property type="entry name" value="Cation_efflux_TM"/>
</dbReference>
<feature type="compositionally biased region" description="Basic residues" evidence="8">
    <location>
        <begin position="183"/>
        <end position="201"/>
    </location>
</feature>
<dbReference type="AlphaFoldDB" id="A0A2V1DWC2"/>
<dbReference type="InterPro" id="IPR002524">
    <property type="entry name" value="Cation_efflux"/>
</dbReference>
<dbReference type="PANTHER" id="PTHR45820">
    <property type="entry name" value="FI23527P1"/>
    <property type="match status" value="1"/>
</dbReference>
<evidence type="ECO:0000256" key="2">
    <source>
        <dbReference type="ARBA" id="ARBA00008873"/>
    </source>
</evidence>
<evidence type="ECO:0000313" key="13">
    <source>
        <dbReference type="Proteomes" id="UP000244855"/>
    </source>
</evidence>
<comment type="subcellular location">
    <subcellularLocation>
        <location evidence="1">Membrane</location>
        <topology evidence="1">Multi-pass membrane protein</topology>
    </subcellularLocation>
</comment>
<evidence type="ECO:0000259" key="11">
    <source>
        <dbReference type="Pfam" id="PF16916"/>
    </source>
</evidence>
<keyword evidence="5" id="KW-0862">Zinc</keyword>
<dbReference type="PANTHER" id="PTHR45820:SF4">
    <property type="entry name" value="ZINC TRANSPORTER 63C, ISOFORM F"/>
    <property type="match status" value="1"/>
</dbReference>
<evidence type="ECO:0000256" key="6">
    <source>
        <dbReference type="ARBA" id="ARBA00022989"/>
    </source>
</evidence>
<gene>
    <name evidence="12" type="ORF">DM02DRAFT_589346</name>
</gene>
<feature type="transmembrane region" description="Helical" evidence="9">
    <location>
        <begin position="305"/>
        <end position="328"/>
    </location>
</feature>
<evidence type="ECO:0000313" key="12">
    <source>
        <dbReference type="EMBL" id="PVI02471.1"/>
    </source>
</evidence>
<reference evidence="12 13" key="1">
    <citation type="journal article" date="2018" name="Sci. Rep.">
        <title>Comparative genomics provides insights into the lifestyle and reveals functional heterogeneity of dark septate endophytic fungi.</title>
        <authorList>
            <person name="Knapp D.G."/>
            <person name="Nemeth J.B."/>
            <person name="Barry K."/>
            <person name="Hainaut M."/>
            <person name="Henrissat B."/>
            <person name="Johnson J."/>
            <person name="Kuo A."/>
            <person name="Lim J.H.P."/>
            <person name="Lipzen A."/>
            <person name="Nolan M."/>
            <person name="Ohm R.A."/>
            <person name="Tamas L."/>
            <person name="Grigoriev I.V."/>
            <person name="Spatafora J.W."/>
            <person name="Nagy L.G."/>
            <person name="Kovacs G.M."/>
        </authorList>
    </citation>
    <scope>NUCLEOTIDE SEQUENCE [LARGE SCALE GENOMIC DNA]</scope>
    <source>
        <strain evidence="12 13">DSE2036</strain>
    </source>
</reference>
<proteinExistence type="inferred from homology"/>
<keyword evidence="4 9" id="KW-0812">Transmembrane</keyword>
<dbReference type="InterPro" id="IPR027470">
    <property type="entry name" value="Cation_efflux_CTD"/>
</dbReference>
<keyword evidence="7 9" id="KW-0472">Membrane</keyword>
<dbReference type="Pfam" id="PF01545">
    <property type="entry name" value="Cation_efflux"/>
    <property type="match status" value="1"/>
</dbReference>
<dbReference type="NCBIfam" id="TIGR01297">
    <property type="entry name" value="CDF"/>
    <property type="match status" value="2"/>
</dbReference>
<dbReference type="SUPFAM" id="SSF160240">
    <property type="entry name" value="Cation efflux protein cytoplasmic domain-like"/>
    <property type="match status" value="1"/>
</dbReference>
<evidence type="ECO:0000256" key="9">
    <source>
        <dbReference type="SAM" id="Phobius"/>
    </source>
</evidence>
<evidence type="ECO:0000256" key="1">
    <source>
        <dbReference type="ARBA" id="ARBA00004141"/>
    </source>
</evidence>
<dbReference type="GO" id="GO:0006882">
    <property type="term" value="P:intracellular zinc ion homeostasis"/>
    <property type="evidence" value="ECO:0007669"/>
    <property type="project" value="TreeGrafter"/>
</dbReference>
<dbReference type="Pfam" id="PF16916">
    <property type="entry name" value="ZT_dimer"/>
    <property type="match status" value="1"/>
</dbReference>
<feature type="compositionally biased region" description="Acidic residues" evidence="8">
    <location>
        <begin position="229"/>
        <end position="248"/>
    </location>
</feature>
<feature type="compositionally biased region" description="Basic residues" evidence="8">
    <location>
        <begin position="269"/>
        <end position="283"/>
    </location>
</feature>
<keyword evidence="3" id="KW-0813">Transport</keyword>
<keyword evidence="13" id="KW-1185">Reference proteome</keyword>
<evidence type="ECO:0000256" key="7">
    <source>
        <dbReference type="ARBA" id="ARBA00023136"/>
    </source>
</evidence>
<feature type="region of interest" description="Disordered" evidence="8">
    <location>
        <begin position="164"/>
        <end position="208"/>
    </location>
</feature>
<dbReference type="FunFam" id="1.20.1510.10:FF:000026">
    <property type="entry name" value="Zinc/cadmium resistance protein-like protein"/>
    <property type="match status" value="1"/>
</dbReference>
<protein>
    <submittedName>
        <fullName evidence="12">Cation efflux protein</fullName>
    </submittedName>
</protein>
<comment type="similarity">
    <text evidence="2">Belongs to the cation diffusion facilitator (CDF) transporter (TC 2.A.4) family. SLC30A subfamily.</text>
</comment>
<evidence type="ECO:0000259" key="10">
    <source>
        <dbReference type="Pfam" id="PF01545"/>
    </source>
</evidence>
<evidence type="ECO:0000256" key="3">
    <source>
        <dbReference type="ARBA" id="ARBA00022448"/>
    </source>
</evidence>
<feature type="domain" description="Cation efflux protein transmembrane" evidence="10">
    <location>
        <begin position="10"/>
        <end position="365"/>
    </location>
</feature>
<dbReference type="STRING" id="97972.A0A2V1DWC2"/>
<dbReference type="GO" id="GO:0005385">
    <property type="term" value="F:zinc ion transmembrane transporter activity"/>
    <property type="evidence" value="ECO:0007669"/>
    <property type="project" value="TreeGrafter"/>
</dbReference>
<accession>A0A2V1DWC2</accession>
<keyword evidence="6 9" id="KW-1133">Transmembrane helix</keyword>
<feature type="region of interest" description="Disordered" evidence="8">
    <location>
        <begin position="455"/>
        <end position="484"/>
    </location>
</feature>
<dbReference type="GO" id="GO:0016020">
    <property type="term" value="C:membrane"/>
    <property type="evidence" value="ECO:0007669"/>
    <property type="project" value="UniProtKB-SubCell"/>
</dbReference>
<feature type="transmembrane region" description="Helical" evidence="9">
    <location>
        <begin position="80"/>
        <end position="100"/>
    </location>
</feature>
<evidence type="ECO:0000256" key="8">
    <source>
        <dbReference type="SAM" id="MobiDB-lite"/>
    </source>
</evidence>
<dbReference type="Gene3D" id="1.20.1510.10">
    <property type="entry name" value="Cation efflux protein transmembrane domain"/>
    <property type="match status" value="2"/>
</dbReference>
<dbReference type="SUPFAM" id="SSF161111">
    <property type="entry name" value="Cation efflux protein transmembrane domain-like"/>
    <property type="match status" value="1"/>
</dbReference>
<dbReference type="FunFam" id="1.20.1510.10:FF:000021">
    <property type="entry name" value="Solute carrier family 30 (Zinc transporter), member 1"/>
    <property type="match status" value="1"/>
</dbReference>
<feature type="transmembrane region" description="Helical" evidence="9">
    <location>
        <begin position="340"/>
        <end position="357"/>
    </location>
</feature>
<evidence type="ECO:0000256" key="4">
    <source>
        <dbReference type="ARBA" id="ARBA00022692"/>
    </source>
</evidence>
<feature type="transmembrane region" description="Helical" evidence="9">
    <location>
        <begin position="112"/>
        <end position="132"/>
    </location>
</feature>
<feature type="transmembrane region" description="Helical" evidence="9">
    <location>
        <begin position="40"/>
        <end position="59"/>
    </location>
</feature>
<name>A0A2V1DWC2_9PLEO</name>